<dbReference type="GO" id="GO:0042277">
    <property type="term" value="F:peptide binding"/>
    <property type="evidence" value="ECO:0007669"/>
    <property type="project" value="TreeGrafter"/>
</dbReference>
<evidence type="ECO:0000256" key="5">
    <source>
        <dbReference type="ARBA" id="ARBA00022801"/>
    </source>
</evidence>
<evidence type="ECO:0000256" key="8">
    <source>
        <dbReference type="PIRSR" id="PIRSR634016-1"/>
    </source>
</evidence>
<reference evidence="15" key="1">
    <citation type="journal article" date="2021" name="IMA Fungus">
        <title>Genomic characterization of three marine fungi, including Emericellopsis atlantica sp. nov. with signatures of a generalist lifestyle and marine biomass degradation.</title>
        <authorList>
            <person name="Hagestad O.C."/>
            <person name="Hou L."/>
            <person name="Andersen J.H."/>
            <person name="Hansen E.H."/>
            <person name="Altermark B."/>
            <person name="Li C."/>
            <person name="Kuhnert E."/>
            <person name="Cox R.J."/>
            <person name="Crous P.W."/>
            <person name="Spatafora J.W."/>
            <person name="Lail K."/>
            <person name="Amirebrahimi M."/>
            <person name="Lipzen A."/>
            <person name="Pangilinan J."/>
            <person name="Andreopoulos W."/>
            <person name="Hayes R.D."/>
            <person name="Ng V."/>
            <person name="Grigoriev I.V."/>
            <person name="Jackson S.A."/>
            <person name="Sutton T.D.S."/>
            <person name="Dobson A.D.W."/>
            <person name="Rama T."/>
        </authorList>
    </citation>
    <scope>NUCLEOTIDE SEQUENCE</scope>
    <source>
        <strain evidence="15">TRa3180A</strain>
    </source>
</reference>
<dbReference type="PANTHER" id="PTHR11533">
    <property type="entry name" value="PROTEASE M1 ZINC METALLOPROTEASE"/>
    <property type="match status" value="1"/>
</dbReference>
<dbReference type="AlphaFoldDB" id="A0A9P8CET8"/>
<evidence type="ECO:0000313" key="15">
    <source>
        <dbReference type="EMBL" id="KAG9244468.1"/>
    </source>
</evidence>
<organism evidence="15 16">
    <name type="scientific">Calycina marina</name>
    <dbReference type="NCBI Taxonomy" id="1763456"/>
    <lineage>
        <taxon>Eukaryota</taxon>
        <taxon>Fungi</taxon>
        <taxon>Dikarya</taxon>
        <taxon>Ascomycota</taxon>
        <taxon>Pezizomycotina</taxon>
        <taxon>Leotiomycetes</taxon>
        <taxon>Helotiales</taxon>
        <taxon>Pezizellaceae</taxon>
        <taxon>Calycina</taxon>
    </lineage>
</organism>
<dbReference type="GO" id="GO:0016020">
    <property type="term" value="C:membrane"/>
    <property type="evidence" value="ECO:0007669"/>
    <property type="project" value="TreeGrafter"/>
</dbReference>
<evidence type="ECO:0000313" key="16">
    <source>
        <dbReference type="Proteomes" id="UP000887226"/>
    </source>
</evidence>
<evidence type="ECO:0000256" key="3">
    <source>
        <dbReference type="ARBA" id="ARBA00022670"/>
    </source>
</evidence>
<evidence type="ECO:0000256" key="6">
    <source>
        <dbReference type="ARBA" id="ARBA00022833"/>
    </source>
</evidence>
<feature type="binding site" evidence="9">
    <location>
        <position position="310"/>
    </location>
    <ligand>
        <name>Zn(2+)</name>
        <dbReference type="ChEBI" id="CHEBI:29105"/>
        <note>catalytic</note>
    </ligand>
</feature>
<keyword evidence="5 11" id="KW-0378">Hydrolase</keyword>
<sequence length="864" mass="97491">MPQTTFKRDALPANVKPIHYELTIEPEMVEVETFEGSVVIHLDVLNATSSIVLNMRELMISDTKVISEQKEVKIKGLEIDATRELVAVFLEDELAASSKVELRMSFEGSLLHHSDGFYRSRYQGEDGTPKWMVSTSMEPIDARKVFPCFDEPALKATFAIKLVVDPFLDCLSNMPEVSSETVTSKGKTVKISTFGTTPPMSTYIVSCAIGEFNTIETNNFHAPIRVIAPRDHNIEHGRFCLELAARTLSFFEKMFDIAYPLPKMDLIAIPSAQTAMENWGLVTFNPTFLLVDELESSATAVHQAAGMLVHELAHQWLGNLVTMEFWDGLWLNEGFADWAQMYALDTLHPEWKIWEEYAVNGYQYALTLDSNRASHPVEGPILKATDVNQIFDGISYCKGSAILRMISTFLGIDKFLEGVRHYLKQHTYGNTRTDDLWASLSYVSGQDIGRIMEIWTKNPGYPVLSITEDILTNSIHVEQHRFIKDGHVTDEDDKVVYPIPLGLLTSNGVDDRMLQDRSAEIPVSLDLYKLNSRHMGFYLVAYPSSRLKILGQNVRDGLLTPEDKIGIMRDVMAISGSGLLNAKTTDVLQLLQQFHDETEYFVWKQISEIMKGIKSILVFENLKALERFEVQLFSSILVKKGWILHKSDSDFDRMLKPLVFAHSKETASVKKAAGEMFTAFMDGDEQAIDVNILEAVLTTVLRDGGSKEYDAILHAARTNSSLEKRNIFLGSLGAARDPSLIERTLALATSPEVVKLNNTTRVLNKLAEHSGGIISLWKWLRQNFDLLHAHLSSNGYGLLSIIELCTDRLVTEEHLTEVKDFFNNKDTSNYDKLLAQVLNTIETNNTWITRERENIRKWLAEGDI</sequence>
<comment type="caution">
    <text evidence="15">The sequence shown here is derived from an EMBL/GenBank/DDBJ whole genome shotgun (WGS) entry which is preliminary data.</text>
</comment>
<evidence type="ECO:0000256" key="10">
    <source>
        <dbReference type="PIRSR" id="PIRSR634016-4"/>
    </source>
</evidence>
<dbReference type="FunFam" id="1.10.390.10:FF:000001">
    <property type="entry name" value="Aminopeptidase"/>
    <property type="match status" value="1"/>
</dbReference>
<dbReference type="EC" id="3.4.11.-" evidence="11"/>
<evidence type="ECO:0000256" key="4">
    <source>
        <dbReference type="ARBA" id="ARBA00022723"/>
    </source>
</evidence>
<dbReference type="GO" id="GO:0006508">
    <property type="term" value="P:proteolysis"/>
    <property type="evidence" value="ECO:0007669"/>
    <property type="project" value="UniProtKB-KW"/>
</dbReference>
<proteinExistence type="inferred from homology"/>
<dbReference type="GO" id="GO:0005737">
    <property type="term" value="C:cytoplasm"/>
    <property type="evidence" value="ECO:0007669"/>
    <property type="project" value="TreeGrafter"/>
</dbReference>
<feature type="active site" description="Proton acceptor" evidence="8">
    <location>
        <position position="311"/>
    </location>
</feature>
<dbReference type="Pfam" id="PF11838">
    <property type="entry name" value="ERAP1_C"/>
    <property type="match status" value="1"/>
</dbReference>
<dbReference type="PANTHER" id="PTHR11533:SF174">
    <property type="entry name" value="PUROMYCIN-SENSITIVE AMINOPEPTIDASE-RELATED"/>
    <property type="match status" value="1"/>
</dbReference>
<dbReference type="Gene3D" id="2.60.40.1910">
    <property type="match status" value="1"/>
</dbReference>
<dbReference type="GO" id="GO:0070006">
    <property type="term" value="F:metalloaminopeptidase activity"/>
    <property type="evidence" value="ECO:0007669"/>
    <property type="project" value="TreeGrafter"/>
</dbReference>
<protein>
    <recommendedName>
        <fullName evidence="11">Aminopeptidase</fullName>
        <ecNumber evidence="11">3.4.11.-</ecNumber>
    </recommendedName>
</protein>
<dbReference type="InterPro" id="IPR050344">
    <property type="entry name" value="Peptidase_M1_aminopeptidases"/>
</dbReference>
<dbReference type="Gene3D" id="2.60.40.1730">
    <property type="entry name" value="tricorn interacting facor f3 domain"/>
    <property type="match status" value="1"/>
</dbReference>
<keyword evidence="3 11" id="KW-0645">Protease</keyword>
<dbReference type="InterPro" id="IPR014782">
    <property type="entry name" value="Peptidase_M1_dom"/>
</dbReference>
<evidence type="ECO:0000256" key="9">
    <source>
        <dbReference type="PIRSR" id="PIRSR634016-3"/>
    </source>
</evidence>
<dbReference type="Gene3D" id="1.25.50.20">
    <property type="match status" value="1"/>
</dbReference>
<comment type="similarity">
    <text evidence="1 11">Belongs to the peptidase M1 family.</text>
</comment>
<dbReference type="GO" id="GO:0008270">
    <property type="term" value="F:zinc ion binding"/>
    <property type="evidence" value="ECO:0007669"/>
    <property type="project" value="UniProtKB-UniRule"/>
</dbReference>
<evidence type="ECO:0000259" key="12">
    <source>
        <dbReference type="Pfam" id="PF01433"/>
    </source>
</evidence>
<dbReference type="OrthoDB" id="10031169at2759"/>
<accession>A0A9P8CET8</accession>
<dbReference type="SUPFAM" id="SSF63737">
    <property type="entry name" value="Leukotriene A4 hydrolase N-terminal domain"/>
    <property type="match status" value="1"/>
</dbReference>
<dbReference type="Pfam" id="PF17900">
    <property type="entry name" value="Peptidase_M1_N"/>
    <property type="match status" value="1"/>
</dbReference>
<dbReference type="GO" id="GO:0043171">
    <property type="term" value="P:peptide catabolic process"/>
    <property type="evidence" value="ECO:0007669"/>
    <property type="project" value="TreeGrafter"/>
</dbReference>
<keyword evidence="7 11" id="KW-0482">Metalloprotease</keyword>
<dbReference type="SUPFAM" id="SSF55486">
    <property type="entry name" value="Metalloproteases ('zincins'), catalytic domain"/>
    <property type="match status" value="1"/>
</dbReference>
<dbReference type="InterPro" id="IPR042097">
    <property type="entry name" value="Aminopeptidase_N-like_N_sf"/>
</dbReference>
<name>A0A9P8CET8_9HELO</name>
<gene>
    <name evidence="15" type="ORF">BJ878DRAFT_542274</name>
</gene>
<dbReference type="Pfam" id="PF01433">
    <property type="entry name" value="Peptidase_M1"/>
    <property type="match status" value="1"/>
</dbReference>
<dbReference type="InterPro" id="IPR024571">
    <property type="entry name" value="ERAP1-like_C_dom"/>
</dbReference>
<evidence type="ECO:0000259" key="13">
    <source>
        <dbReference type="Pfam" id="PF11838"/>
    </source>
</evidence>
<dbReference type="FunFam" id="2.60.40.1730:FF:000002">
    <property type="entry name" value="Aminopeptidase"/>
    <property type="match status" value="1"/>
</dbReference>
<dbReference type="InterPro" id="IPR027268">
    <property type="entry name" value="Peptidase_M4/M1_CTD_sf"/>
</dbReference>
<keyword evidence="16" id="KW-1185">Reference proteome</keyword>
<evidence type="ECO:0000256" key="1">
    <source>
        <dbReference type="ARBA" id="ARBA00010136"/>
    </source>
</evidence>
<evidence type="ECO:0000259" key="14">
    <source>
        <dbReference type="Pfam" id="PF17900"/>
    </source>
</evidence>
<feature type="domain" description="Peptidase M1 membrane alanine aminopeptidase" evidence="12">
    <location>
        <begin position="240"/>
        <end position="455"/>
    </location>
</feature>
<feature type="binding site" evidence="9">
    <location>
        <position position="314"/>
    </location>
    <ligand>
        <name>Zn(2+)</name>
        <dbReference type="ChEBI" id="CHEBI:29105"/>
        <note>catalytic</note>
    </ligand>
</feature>
<dbReference type="Gene3D" id="1.10.390.10">
    <property type="entry name" value="Neutral Protease Domain 2"/>
    <property type="match status" value="1"/>
</dbReference>
<dbReference type="InterPro" id="IPR045357">
    <property type="entry name" value="Aminopeptidase_N-like_N"/>
</dbReference>
<feature type="binding site" evidence="9">
    <location>
        <position position="333"/>
    </location>
    <ligand>
        <name>Zn(2+)</name>
        <dbReference type="ChEBI" id="CHEBI:29105"/>
        <note>catalytic</note>
    </ligand>
</feature>
<dbReference type="EMBL" id="MU253904">
    <property type="protein sequence ID" value="KAG9244468.1"/>
    <property type="molecule type" value="Genomic_DNA"/>
</dbReference>
<feature type="domain" description="Aminopeptidase N-like N-terminal" evidence="14">
    <location>
        <begin position="16"/>
        <end position="204"/>
    </location>
</feature>
<feature type="site" description="Transition state stabilizer" evidence="10">
    <location>
        <position position="396"/>
    </location>
</feature>
<dbReference type="InterPro" id="IPR001930">
    <property type="entry name" value="Peptidase_M1"/>
</dbReference>
<evidence type="ECO:0000256" key="11">
    <source>
        <dbReference type="RuleBase" id="RU364040"/>
    </source>
</evidence>
<dbReference type="InterPro" id="IPR034016">
    <property type="entry name" value="M1_APN-typ"/>
</dbReference>
<dbReference type="PRINTS" id="PR00756">
    <property type="entry name" value="ALADIPTASE"/>
</dbReference>
<evidence type="ECO:0000256" key="7">
    <source>
        <dbReference type="ARBA" id="ARBA00023049"/>
    </source>
</evidence>
<comment type="cofactor">
    <cofactor evidence="9 11">
        <name>Zn(2+)</name>
        <dbReference type="ChEBI" id="CHEBI:29105"/>
    </cofactor>
    <text evidence="9 11">Binds 1 zinc ion per subunit.</text>
</comment>
<keyword evidence="4 9" id="KW-0479">Metal-binding</keyword>
<evidence type="ECO:0000256" key="2">
    <source>
        <dbReference type="ARBA" id="ARBA00022438"/>
    </source>
</evidence>
<feature type="domain" description="ERAP1-like C-terminal" evidence="13">
    <location>
        <begin position="527"/>
        <end position="842"/>
    </location>
</feature>
<keyword evidence="2 11" id="KW-0031">Aminopeptidase</keyword>
<dbReference type="CDD" id="cd09601">
    <property type="entry name" value="M1_APN-Q_like"/>
    <property type="match status" value="1"/>
</dbReference>
<keyword evidence="6 9" id="KW-0862">Zinc</keyword>
<dbReference type="Proteomes" id="UP000887226">
    <property type="component" value="Unassembled WGS sequence"/>
</dbReference>